<accession>A0A2S0NGI5</accession>
<dbReference type="PANTHER" id="PTHR42887">
    <property type="entry name" value="OS12G0638800 PROTEIN"/>
    <property type="match status" value="1"/>
</dbReference>
<gene>
    <name evidence="6" type="ORF">C6569_19375</name>
</gene>
<evidence type="ECO:0000313" key="6">
    <source>
        <dbReference type="EMBL" id="AVO47041.1"/>
    </source>
</evidence>
<dbReference type="InterPro" id="IPR022460">
    <property type="entry name" value="Flavoprotein_PP4765"/>
</dbReference>
<keyword evidence="3" id="KW-0274">FAD</keyword>
<evidence type="ECO:0000256" key="1">
    <source>
        <dbReference type="ARBA" id="ARBA00001974"/>
    </source>
</evidence>
<dbReference type="PRINTS" id="PR00419">
    <property type="entry name" value="ADXRDTASE"/>
</dbReference>
<sequence length="412" mass="42160">MSRPAAVAIVGAGPAGLFAAERLAAAGAAVTVYDRMPSPARKLLLAGRGGLNLTHSEPRDAFIGRYPALPPRVSAALDAFPPAALRAWAEGLGEPTFVGTSGRVFPRAFKASPLVRAWLARLAGLGVRLVMRHRLVGIAPQSLVLEGPEGRSDVSFDAALLALGGASWPRMGSDGGWTSLLEGLGVPVAPLRPSNMGVDIAWSADFAARFAGSPLKAVAFSLGERRVRGEAVITAGGLEGGAIYALSTALREAVAEAGARLALDLKPDLSPEAVAARLAGARPKDSLSAVLKKRLSLSPQAVALLRETEGGTLPRDLPALAARVKHAVLAVSGVRPLDRAISTAGGVRFDALGEGFELAALPGIFVAGEMLDWEAPTGGYLLQATFATGAAAAAGIAARLGLPPDADTAPDW</sequence>
<evidence type="ECO:0000313" key="7">
    <source>
        <dbReference type="Proteomes" id="UP000237889"/>
    </source>
</evidence>
<dbReference type="AlphaFoldDB" id="A0A2S0NGI5"/>
<dbReference type="NCBIfam" id="TIGR00275">
    <property type="entry name" value="aminoacetone oxidase family FAD-binding enzyme"/>
    <property type="match status" value="1"/>
</dbReference>
<protein>
    <submittedName>
        <fullName evidence="6">Aminoacetone oxidase family FAD-binding enzyme</fullName>
    </submittedName>
</protein>
<feature type="domain" description="RsdA/BaiN/AoA(So)-like insert" evidence="5">
    <location>
        <begin position="192"/>
        <end position="342"/>
    </location>
</feature>
<dbReference type="Pfam" id="PF03486">
    <property type="entry name" value="HI0933_like"/>
    <property type="match status" value="1"/>
</dbReference>
<feature type="domain" description="RsdA/BaiN/AoA(So)-like Rossmann fold-like" evidence="4">
    <location>
        <begin position="6"/>
        <end position="394"/>
    </location>
</feature>
<evidence type="ECO:0000256" key="3">
    <source>
        <dbReference type="ARBA" id="ARBA00022827"/>
    </source>
</evidence>
<dbReference type="Proteomes" id="UP000237889">
    <property type="component" value="Chromosome"/>
</dbReference>
<reference evidence="6 7" key="1">
    <citation type="submission" date="2018-03" db="EMBL/GenBank/DDBJ databases">
        <title>Genome sequencing of Phreatobacter sp.</title>
        <authorList>
            <person name="Kim S.-J."/>
            <person name="Heo J."/>
            <person name="Kwon S.-W."/>
        </authorList>
    </citation>
    <scope>NUCLEOTIDE SEQUENCE [LARGE SCALE GENOMIC DNA]</scope>
    <source>
        <strain evidence="6 7">S-12</strain>
    </source>
</reference>
<dbReference type="InterPro" id="IPR004792">
    <property type="entry name" value="BaiN-like"/>
</dbReference>
<dbReference type="KEGG" id="phr:C6569_19375"/>
<dbReference type="SUPFAM" id="SSF160996">
    <property type="entry name" value="HI0933 insert domain-like"/>
    <property type="match status" value="1"/>
</dbReference>
<dbReference type="InterPro" id="IPR055178">
    <property type="entry name" value="RsdA/BaiN/AoA(So)-like_dom"/>
</dbReference>
<dbReference type="Gene3D" id="2.40.30.10">
    <property type="entry name" value="Translation factors"/>
    <property type="match status" value="1"/>
</dbReference>
<name>A0A2S0NGI5_9HYPH</name>
<dbReference type="Gene3D" id="3.50.50.60">
    <property type="entry name" value="FAD/NAD(P)-binding domain"/>
    <property type="match status" value="1"/>
</dbReference>
<comment type="cofactor">
    <cofactor evidence="1">
        <name>FAD</name>
        <dbReference type="ChEBI" id="CHEBI:57692"/>
    </cofactor>
</comment>
<organism evidence="6 7">
    <name type="scientific">Phreatobacter cathodiphilus</name>
    <dbReference type="NCBI Taxonomy" id="1868589"/>
    <lineage>
        <taxon>Bacteria</taxon>
        <taxon>Pseudomonadati</taxon>
        <taxon>Pseudomonadota</taxon>
        <taxon>Alphaproteobacteria</taxon>
        <taxon>Hyphomicrobiales</taxon>
        <taxon>Phreatobacteraceae</taxon>
        <taxon>Phreatobacter</taxon>
    </lineage>
</organism>
<dbReference type="Gene3D" id="1.10.8.260">
    <property type="entry name" value="HI0933 insert domain-like"/>
    <property type="match status" value="1"/>
</dbReference>
<dbReference type="EMBL" id="CP027668">
    <property type="protein sequence ID" value="AVO47041.1"/>
    <property type="molecule type" value="Genomic_DNA"/>
</dbReference>
<evidence type="ECO:0000259" key="5">
    <source>
        <dbReference type="Pfam" id="PF22780"/>
    </source>
</evidence>
<dbReference type="Pfam" id="PF22780">
    <property type="entry name" value="HI0933_like_1st"/>
    <property type="match status" value="1"/>
</dbReference>
<keyword evidence="2" id="KW-0285">Flavoprotein</keyword>
<evidence type="ECO:0000259" key="4">
    <source>
        <dbReference type="Pfam" id="PF03486"/>
    </source>
</evidence>
<dbReference type="SUPFAM" id="SSF51905">
    <property type="entry name" value="FAD/NAD(P)-binding domain"/>
    <property type="match status" value="1"/>
</dbReference>
<proteinExistence type="predicted"/>
<dbReference type="InterPro" id="IPR023166">
    <property type="entry name" value="BaiN-like_dom_sf"/>
</dbReference>
<keyword evidence="7" id="KW-1185">Reference proteome</keyword>
<dbReference type="InterPro" id="IPR057661">
    <property type="entry name" value="RsdA/BaiN/AoA(So)_Rossmann"/>
</dbReference>
<dbReference type="OrthoDB" id="5288829at2"/>
<dbReference type="RefSeq" id="WP_106750411.1">
    <property type="nucleotide sequence ID" value="NZ_CP027668.1"/>
</dbReference>
<evidence type="ECO:0000256" key="2">
    <source>
        <dbReference type="ARBA" id="ARBA00022630"/>
    </source>
</evidence>
<dbReference type="NCBIfam" id="TIGR03862">
    <property type="entry name" value="flavo_PP4765"/>
    <property type="match status" value="1"/>
</dbReference>
<dbReference type="PANTHER" id="PTHR42887:SF1">
    <property type="entry name" value="BLR3961 PROTEIN"/>
    <property type="match status" value="1"/>
</dbReference>
<dbReference type="InterPro" id="IPR036188">
    <property type="entry name" value="FAD/NAD-bd_sf"/>
</dbReference>